<keyword evidence="2" id="KW-0472">Membrane</keyword>
<dbReference type="Pfam" id="PF12951">
    <property type="entry name" value="PATR"/>
    <property type="match status" value="8"/>
</dbReference>
<dbReference type="InterPro" id="IPR011050">
    <property type="entry name" value="Pectin_lyase_fold/virulence"/>
</dbReference>
<dbReference type="InterPro" id="IPR013425">
    <property type="entry name" value="Autotrns_rpt"/>
</dbReference>
<evidence type="ECO:0000313" key="5">
    <source>
        <dbReference type="Proteomes" id="UP001371305"/>
    </source>
</evidence>
<evidence type="ECO:0000256" key="2">
    <source>
        <dbReference type="SAM" id="Phobius"/>
    </source>
</evidence>
<keyword evidence="2" id="KW-0812">Transmembrane</keyword>
<reference evidence="4 5" key="1">
    <citation type="submission" date="2024-04" db="EMBL/GenBank/DDBJ databases">
        <title>Luteolibacter sp. isolated from soil.</title>
        <authorList>
            <person name="An J."/>
        </authorList>
    </citation>
    <scope>NUCLEOTIDE SEQUENCE [LARGE SCALE GENOMIC DNA]</scope>
    <source>
        <strain evidence="4 5">Y139</strain>
    </source>
</reference>
<evidence type="ECO:0000256" key="3">
    <source>
        <dbReference type="SAM" id="SignalP"/>
    </source>
</evidence>
<keyword evidence="5" id="KW-1185">Reference proteome</keyword>
<comment type="caution">
    <text evidence="4">The sequence shown here is derived from an EMBL/GenBank/DDBJ whole genome shotgun (WGS) entry which is preliminary data.</text>
</comment>
<keyword evidence="2" id="KW-1133">Transmembrane helix</keyword>
<dbReference type="RefSeq" id="WP_341404959.1">
    <property type="nucleotide sequence ID" value="NZ_JBBUKT010000004.1"/>
</dbReference>
<keyword evidence="1 3" id="KW-0732">Signal</keyword>
<name>A0ABU9AUC0_9BACT</name>
<dbReference type="NCBIfam" id="TIGR02601">
    <property type="entry name" value="autotrns_rpt"/>
    <property type="match status" value="6"/>
</dbReference>
<dbReference type="Proteomes" id="UP001371305">
    <property type="component" value="Unassembled WGS sequence"/>
</dbReference>
<sequence>MSLSRASLLRVALLTASALPSMAAEISFNTSGTTTAEATTASNWVGGIAPGSGDIAAWKTDADPVAAGNQESRGGIITIASPVSWLGLRHEDSVGAMTLTGADITLGSSGITEVRWENLTIQNNIILGANQTWTNTTALNVSGIVSGAFGITKSGTGTLTLTGANTFDGPVTVSQGTLSIASLNSVSGGTASSNLGKPTTAANGTISLGGTSNQGTLIYTGTGETTDRIVNLSGTTGGATITQDGTGLLNFTSATTVTGSGAKGVTLSGAGSGQISGFGSSGGLTNLTKSGIGTWTLTGASSQGGGAVTINGGILAYTSAASRTSGTFVRNATGAGILKIGSGSNVITSTTNTSGILGGWATYGDTTWAVANGASAITGLSTFATDTWAAGNNTDVTIAGANPATDSTTNSLRFNETGVKTLTLAGTNTLTSGGIMVTSNVGANLTTITGGTLVGAANSDLVVHQNNSSGGLTIASIIANNTSTGLTKTGTGLLTLSGANTYTGNTTVLEGTLEVTNKGTGSANYIVGQNGTLRFGYNVGQGYTAGVTVYGAGASSTNGLYLQLGRNINFQNNGGIVLAAAPTTVRTYGTGANAIISGFDTNGTHLTVQSAASGSSFVSTINLAGGSFGYVMNIASGANTTTGDMTINGVLTGSTAYRKVGAGSLFLTGASTNTGSLDLREGSVTLTGGANRLGTGSNVILGNGTTSGKLVLDGVAQTLTNLTNVGTGTDNRVVGKGATLSTLTLNYTGAGQSFGGILGGTGTNENNLALAKTGTGTYTLTGTNTYTGGTTLTGGLLSLGSAGAIGTTGTISMNGGGLQFSASNTTDYSSRITLVDGTTSIFDTNGQNVTFANAFGLGTLGTGGFTKTGTGTLVVNSGAWKGNTAVNAGTLEVLAKTNNVNYTVGQGATLKLGYSTGGGYTNAVTVNGNGVNDAAGLYLKGGVNYQTNGGLLLQTAATTVRAYGTGNATTQGFDVNSNYFLRSTAEASGSVIDSTINVNTGTYGYKVQADLGANTATGDLAIKGVISGTGSAAVGGEVIATGLDKRGTGSLLLTAANTYSAGTSINGGAIILSGGDNRLPVATGVALGNGTASGRLVLDGMNQTVTDLLTNGTGTDNRVVGNSATTSTLTLNYTGAAHSFTGTLGGSTANENNLNFVKTGTGTFALNGTNTYTGTTTVNAGTLAVNGSIGSGDVTVGTSGTLAGGSATAGLIGGNVTIAGTLAPGSSPGTLSLAGNLMLLSTANLNWELDASAPLTLGLGTNDLVTVGGNLTLDGLLNVTGIGSFDSVTNGTRWTLMTYSGTLTNNTLDLGLLPTLSGGLSWQIDTSTAGEIGLIAIPEPAHAFIGSLGLLLILRRRR</sequence>
<protein>
    <submittedName>
        <fullName evidence="4">Autotransporter-associated beta strand repeat-containing protein</fullName>
    </submittedName>
</protein>
<feature type="chain" id="PRO_5045688021" evidence="3">
    <location>
        <begin position="24"/>
        <end position="1358"/>
    </location>
</feature>
<evidence type="ECO:0000256" key="1">
    <source>
        <dbReference type="ARBA" id="ARBA00022729"/>
    </source>
</evidence>
<accession>A0ABU9AUC0</accession>
<organism evidence="4 5">
    <name type="scientific">Luteolibacter soli</name>
    <dbReference type="NCBI Taxonomy" id="3135280"/>
    <lineage>
        <taxon>Bacteria</taxon>
        <taxon>Pseudomonadati</taxon>
        <taxon>Verrucomicrobiota</taxon>
        <taxon>Verrucomicrobiia</taxon>
        <taxon>Verrucomicrobiales</taxon>
        <taxon>Verrucomicrobiaceae</taxon>
        <taxon>Luteolibacter</taxon>
    </lineage>
</organism>
<evidence type="ECO:0000313" key="4">
    <source>
        <dbReference type="EMBL" id="MEK7951355.1"/>
    </source>
</evidence>
<dbReference type="EMBL" id="JBBUKT010000004">
    <property type="protein sequence ID" value="MEK7951355.1"/>
    <property type="molecule type" value="Genomic_DNA"/>
</dbReference>
<gene>
    <name evidence="4" type="ORF">WKV53_12640</name>
</gene>
<feature type="signal peptide" evidence="3">
    <location>
        <begin position="1"/>
        <end position="23"/>
    </location>
</feature>
<feature type="transmembrane region" description="Helical" evidence="2">
    <location>
        <begin position="1332"/>
        <end position="1354"/>
    </location>
</feature>
<proteinExistence type="predicted"/>
<dbReference type="SUPFAM" id="SSF51126">
    <property type="entry name" value="Pectin lyase-like"/>
    <property type="match status" value="2"/>
</dbReference>